<evidence type="ECO:0000256" key="2">
    <source>
        <dbReference type="ARBA" id="ARBA00022679"/>
    </source>
</evidence>
<evidence type="ECO:0000256" key="4">
    <source>
        <dbReference type="ARBA" id="ARBA00022777"/>
    </source>
</evidence>
<dbReference type="InterPro" id="IPR006203">
    <property type="entry name" value="GHMP_knse_ATP-bd_CS"/>
</dbReference>
<dbReference type="PROSITE" id="PS00627">
    <property type="entry name" value="GHMP_KINASES_ATP"/>
    <property type="match status" value="1"/>
</dbReference>
<reference evidence="12" key="1">
    <citation type="journal article" date="2019" name="Int. J. Syst. Evol. Microbiol.">
        <title>The Global Catalogue of Microorganisms (GCM) 10K type strain sequencing project: providing services to taxonomists for standard genome sequencing and annotation.</title>
        <authorList>
            <consortium name="The Broad Institute Genomics Platform"/>
            <consortium name="The Broad Institute Genome Sequencing Center for Infectious Disease"/>
            <person name="Wu L."/>
            <person name="Ma J."/>
        </authorList>
    </citation>
    <scope>NUCLEOTIDE SEQUENCE [LARGE SCALE GENOMIC DNA]</scope>
    <source>
        <strain evidence="12">CCUG 54522</strain>
    </source>
</reference>
<dbReference type="RefSeq" id="WP_379154858.1">
    <property type="nucleotide sequence ID" value="NZ_JBHSRJ010000004.1"/>
</dbReference>
<dbReference type="InterPro" id="IPR019741">
    <property type="entry name" value="Galactokinase_CS"/>
</dbReference>
<sequence length="391" mass="40119">MPFVEPGRPSELTEETRRLFREVYDGDAVAIARAPGRVNLIGEHTDYNGGLVLPVALPHATYAAVAARDDRVLRIASGDDGEPWTGTIDDVGPGAVDGWAAYVGGVLWALREDGIELPGMDVVVHGTVPLGAGLSSSAALECSVALAACGLVGLPVDDDLRHRLVAACIRAETQVAGAPTGGMDQSISLLAVADAALLIDFDDDSSGPVPLHLSSAGLTLLVTDTRVEHALVDGGYAARRADCEAAADALGVPTLRSATLESVAGLSDERVRRRATHIVTEIARVSEVVDAVTAGDWAAVGRVFAASHASMRDDFEISCPELDLTVATAVEAGAIGARMTGGGFGGSAVALVPTERLDAVVRAVDIAFAAAGFRSPQHLVAEPSGAAEVVA</sequence>
<dbReference type="Proteomes" id="UP001596135">
    <property type="component" value="Unassembled WGS sequence"/>
</dbReference>
<keyword evidence="6" id="KW-0119">Carbohydrate metabolism</keyword>
<dbReference type="Pfam" id="PF10509">
    <property type="entry name" value="GalKase_gal_bdg"/>
    <property type="match status" value="1"/>
</dbReference>
<dbReference type="Gene3D" id="3.30.230.10">
    <property type="match status" value="1"/>
</dbReference>
<keyword evidence="12" id="KW-1185">Reference proteome</keyword>
<dbReference type="EMBL" id="JBHSRJ010000004">
    <property type="protein sequence ID" value="MFC6044103.1"/>
    <property type="molecule type" value="Genomic_DNA"/>
</dbReference>
<dbReference type="PRINTS" id="PR00959">
    <property type="entry name" value="MEVGALKINASE"/>
</dbReference>
<dbReference type="PRINTS" id="PR00473">
    <property type="entry name" value="GALCTOKINASE"/>
</dbReference>
<evidence type="ECO:0000256" key="5">
    <source>
        <dbReference type="ARBA" id="ARBA00022840"/>
    </source>
</evidence>
<name>A0ABW1LLX4_9ACTN</name>
<comment type="caution">
    <text evidence="11">The sequence shown here is derived from an EMBL/GenBank/DDBJ whole genome shotgun (WGS) entry which is preliminary data.</text>
</comment>
<dbReference type="InterPro" id="IPR019539">
    <property type="entry name" value="GalKase_N"/>
</dbReference>
<evidence type="ECO:0000259" key="10">
    <source>
        <dbReference type="Pfam" id="PF10509"/>
    </source>
</evidence>
<keyword evidence="2 11" id="KW-0808">Transferase</keyword>
<dbReference type="PROSITE" id="PS00106">
    <property type="entry name" value="GALACTOKINASE"/>
    <property type="match status" value="1"/>
</dbReference>
<dbReference type="SUPFAM" id="SSF54211">
    <property type="entry name" value="Ribosomal protein S5 domain 2-like"/>
    <property type="match status" value="1"/>
</dbReference>
<evidence type="ECO:0000313" key="11">
    <source>
        <dbReference type="EMBL" id="MFC6044103.1"/>
    </source>
</evidence>
<dbReference type="InterPro" id="IPR036554">
    <property type="entry name" value="GHMP_kinase_C_sf"/>
</dbReference>
<feature type="domain" description="GHMP kinase N-terminal" evidence="8">
    <location>
        <begin position="102"/>
        <end position="190"/>
    </location>
</feature>
<evidence type="ECO:0000256" key="3">
    <source>
        <dbReference type="ARBA" id="ARBA00022741"/>
    </source>
</evidence>
<dbReference type="GO" id="GO:0004335">
    <property type="term" value="F:galactokinase activity"/>
    <property type="evidence" value="ECO:0007669"/>
    <property type="project" value="UniProtKB-EC"/>
</dbReference>
<dbReference type="Pfam" id="PF00288">
    <property type="entry name" value="GHMP_kinases_N"/>
    <property type="match status" value="1"/>
</dbReference>
<dbReference type="InterPro" id="IPR020568">
    <property type="entry name" value="Ribosomal_Su5_D2-typ_SF"/>
</dbReference>
<gene>
    <name evidence="11" type="primary">galK</name>
    <name evidence="11" type="ORF">ACFPYL_13490</name>
</gene>
<dbReference type="Gene3D" id="3.30.70.890">
    <property type="entry name" value="GHMP kinase, C-terminal domain"/>
    <property type="match status" value="1"/>
</dbReference>
<keyword evidence="6" id="KW-0299">Galactose metabolism</keyword>
<dbReference type="EC" id="2.7.1.6" evidence="7"/>
<comment type="similarity">
    <text evidence="1">Belongs to the GHMP kinase family. GalK subfamily.</text>
</comment>
<dbReference type="SUPFAM" id="SSF55060">
    <property type="entry name" value="GHMP Kinase, C-terminal domain"/>
    <property type="match status" value="1"/>
</dbReference>
<evidence type="ECO:0000256" key="6">
    <source>
        <dbReference type="ARBA" id="ARBA00023144"/>
    </source>
</evidence>
<dbReference type="Pfam" id="PF08544">
    <property type="entry name" value="GHMP_kinases_C"/>
    <property type="match status" value="1"/>
</dbReference>
<dbReference type="InterPro" id="IPR000705">
    <property type="entry name" value="Galactokinase"/>
</dbReference>
<accession>A0ABW1LLX4</accession>
<evidence type="ECO:0000259" key="8">
    <source>
        <dbReference type="Pfam" id="PF00288"/>
    </source>
</evidence>
<dbReference type="PANTHER" id="PTHR10457">
    <property type="entry name" value="MEVALONATE KINASE/GALACTOKINASE"/>
    <property type="match status" value="1"/>
</dbReference>
<dbReference type="InterPro" id="IPR006206">
    <property type="entry name" value="Mevalonate/galactokinase"/>
</dbReference>
<keyword evidence="4" id="KW-0418">Kinase</keyword>
<dbReference type="PANTHER" id="PTHR10457:SF7">
    <property type="entry name" value="GALACTOKINASE-RELATED"/>
    <property type="match status" value="1"/>
</dbReference>
<feature type="domain" description="GHMP kinase C-terminal" evidence="9">
    <location>
        <begin position="290"/>
        <end position="368"/>
    </location>
</feature>
<feature type="domain" description="Galactokinase N-terminal" evidence="10">
    <location>
        <begin position="19"/>
        <end position="66"/>
    </location>
</feature>
<dbReference type="PIRSF" id="PIRSF000530">
    <property type="entry name" value="Galactokinase"/>
    <property type="match status" value="1"/>
</dbReference>
<keyword evidence="5" id="KW-0067">ATP-binding</keyword>
<evidence type="ECO:0000256" key="7">
    <source>
        <dbReference type="NCBIfam" id="TIGR00131"/>
    </source>
</evidence>
<evidence type="ECO:0000313" key="12">
    <source>
        <dbReference type="Proteomes" id="UP001596135"/>
    </source>
</evidence>
<dbReference type="NCBIfam" id="TIGR00131">
    <property type="entry name" value="gal_kin"/>
    <property type="match status" value="1"/>
</dbReference>
<dbReference type="InterPro" id="IPR006204">
    <property type="entry name" value="GHMP_kinase_N_dom"/>
</dbReference>
<protein>
    <recommendedName>
        <fullName evidence="7">Galactokinase</fullName>
        <ecNumber evidence="7">2.7.1.6</ecNumber>
    </recommendedName>
</protein>
<evidence type="ECO:0000259" key="9">
    <source>
        <dbReference type="Pfam" id="PF08544"/>
    </source>
</evidence>
<proteinExistence type="inferred from homology"/>
<dbReference type="InterPro" id="IPR014721">
    <property type="entry name" value="Ribsml_uS5_D2-typ_fold_subgr"/>
</dbReference>
<keyword evidence="3" id="KW-0547">Nucleotide-binding</keyword>
<organism evidence="11 12">
    <name type="scientific">Nocardioides hankookensis</name>
    <dbReference type="NCBI Taxonomy" id="443157"/>
    <lineage>
        <taxon>Bacteria</taxon>
        <taxon>Bacillati</taxon>
        <taxon>Actinomycetota</taxon>
        <taxon>Actinomycetes</taxon>
        <taxon>Propionibacteriales</taxon>
        <taxon>Nocardioidaceae</taxon>
        <taxon>Nocardioides</taxon>
    </lineage>
</organism>
<dbReference type="InterPro" id="IPR013750">
    <property type="entry name" value="GHMP_kinase_C_dom"/>
</dbReference>
<evidence type="ECO:0000256" key="1">
    <source>
        <dbReference type="ARBA" id="ARBA00006566"/>
    </source>
</evidence>